<gene>
    <name evidence="2" type="ORF">MGAL_10B033730</name>
</gene>
<keyword evidence="1" id="KW-1133">Transmembrane helix</keyword>
<evidence type="ECO:0000256" key="1">
    <source>
        <dbReference type="SAM" id="Phobius"/>
    </source>
</evidence>
<feature type="transmembrane region" description="Helical" evidence="1">
    <location>
        <begin position="6"/>
        <end position="25"/>
    </location>
</feature>
<dbReference type="AlphaFoldDB" id="A0A8B6CB23"/>
<evidence type="ECO:0000313" key="2">
    <source>
        <dbReference type="EMBL" id="VDI01606.1"/>
    </source>
</evidence>
<dbReference type="EMBL" id="UYJE01001364">
    <property type="protein sequence ID" value="VDI01606.1"/>
    <property type="molecule type" value="Genomic_DNA"/>
</dbReference>
<keyword evidence="1" id="KW-0812">Transmembrane</keyword>
<proteinExistence type="predicted"/>
<dbReference type="Proteomes" id="UP000596742">
    <property type="component" value="Unassembled WGS sequence"/>
</dbReference>
<dbReference type="OrthoDB" id="6097461at2759"/>
<protein>
    <submittedName>
        <fullName evidence="2">Uncharacterized protein</fullName>
    </submittedName>
</protein>
<keyword evidence="1" id="KW-0472">Membrane</keyword>
<comment type="caution">
    <text evidence="2">The sequence shown here is derived from an EMBL/GenBank/DDBJ whole genome shotgun (WGS) entry which is preliminary data.</text>
</comment>
<reference evidence="2" key="1">
    <citation type="submission" date="2018-11" db="EMBL/GenBank/DDBJ databases">
        <authorList>
            <person name="Alioto T."/>
            <person name="Alioto T."/>
        </authorList>
    </citation>
    <scope>NUCLEOTIDE SEQUENCE</scope>
</reference>
<sequence>MKVTNTWWLIAIIVTYFSSTSSGFTNKCRGRWAIHACYGGNGKRSGPPTDLSKNIQNDQLLLKKILLQNSDFNNYGIGNFDLSPSEPLEEQSSGNNGLEDLKTLSDLIQELIYRQRLRDLAMANDVNMV</sequence>
<keyword evidence="3" id="KW-1185">Reference proteome</keyword>
<organism evidence="2 3">
    <name type="scientific">Mytilus galloprovincialis</name>
    <name type="common">Mediterranean mussel</name>
    <dbReference type="NCBI Taxonomy" id="29158"/>
    <lineage>
        <taxon>Eukaryota</taxon>
        <taxon>Metazoa</taxon>
        <taxon>Spiralia</taxon>
        <taxon>Lophotrochozoa</taxon>
        <taxon>Mollusca</taxon>
        <taxon>Bivalvia</taxon>
        <taxon>Autobranchia</taxon>
        <taxon>Pteriomorphia</taxon>
        <taxon>Mytilida</taxon>
        <taxon>Mytiloidea</taxon>
        <taxon>Mytilidae</taxon>
        <taxon>Mytilinae</taxon>
        <taxon>Mytilus</taxon>
    </lineage>
</organism>
<name>A0A8B6CB23_MYTGA</name>
<accession>A0A8B6CB23</accession>
<evidence type="ECO:0000313" key="3">
    <source>
        <dbReference type="Proteomes" id="UP000596742"/>
    </source>
</evidence>